<dbReference type="PANTHER" id="PTHR33702">
    <property type="entry name" value="BNAA09G40010D PROTEIN"/>
    <property type="match status" value="1"/>
</dbReference>
<evidence type="ECO:0000313" key="1">
    <source>
        <dbReference type="EMBL" id="EOY21134.1"/>
    </source>
</evidence>
<protein>
    <submittedName>
        <fullName evidence="1">Uncharacterized protein</fullName>
    </submittedName>
</protein>
<dbReference type="OMA" id="CLNMKRY"/>
<proteinExistence type="predicted"/>
<name>A0A061G271_THECC</name>
<dbReference type="PANTHER" id="PTHR33702:SF22">
    <property type="match status" value="1"/>
</dbReference>
<dbReference type="Proteomes" id="UP000026915">
    <property type="component" value="Chromosome 3"/>
</dbReference>
<accession>A0A061G271</accession>
<dbReference type="HOGENOM" id="CLU_2282579_0_0_1"/>
<gene>
    <name evidence="1" type="ORF">TCM_012491</name>
</gene>
<organism evidence="1 2">
    <name type="scientific">Theobroma cacao</name>
    <name type="common">Cacao</name>
    <name type="synonym">Cocoa</name>
    <dbReference type="NCBI Taxonomy" id="3641"/>
    <lineage>
        <taxon>Eukaryota</taxon>
        <taxon>Viridiplantae</taxon>
        <taxon>Streptophyta</taxon>
        <taxon>Embryophyta</taxon>
        <taxon>Tracheophyta</taxon>
        <taxon>Spermatophyta</taxon>
        <taxon>Magnoliopsida</taxon>
        <taxon>eudicotyledons</taxon>
        <taxon>Gunneridae</taxon>
        <taxon>Pentapetalae</taxon>
        <taxon>rosids</taxon>
        <taxon>malvids</taxon>
        <taxon>Malvales</taxon>
        <taxon>Malvaceae</taxon>
        <taxon>Byttnerioideae</taxon>
        <taxon>Theobroma</taxon>
    </lineage>
</organism>
<dbReference type="Gramene" id="EOY21134">
    <property type="protein sequence ID" value="EOY21134"/>
    <property type="gene ID" value="TCM_012491"/>
</dbReference>
<keyword evidence="2" id="KW-1185">Reference proteome</keyword>
<dbReference type="InParanoid" id="A0A061G271"/>
<reference evidence="1 2" key="1">
    <citation type="journal article" date="2013" name="Genome Biol.">
        <title>The genome sequence of the most widely cultivated cacao type and its use to identify candidate genes regulating pod color.</title>
        <authorList>
            <person name="Motamayor J.C."/>
            <person name="Mockaitis K."/>
            <person name="Schmutz J."/>
            <person name="Haiminen N."/>
            <person name="Iii D.L."/>
            <person name="Cornejo O."/>
            <person name="Findley S.D."/>
            <person name="Zheng P."/>
            <person name="Utro F."/>
            <person name="Royaert S."/>
            <person name="Saski C."/>
            <person name="Jenkins J."/>
            <person name="Podicheti R."/>
            <person name="Zhao M."/>
            <person name="Scheffler B.E."/>
            <person name="Stack J.C."/>
            <person name="Feltus F.A."/>
            <person name="Mustiga G.M."/>
            <person name="Amores F."/>
            <person name="Phillips W."/>
            <person name="Marelli J.P."/>
            <person name="May G.D."/>
            <person name="Shapiro H."/>
            <person name="Ma J."/>
            <person name="Bustamante C.D."/>
            <person name="Schnell R.J."/>
            <person name="Main D."/>
            <person name="Gilbert D."/>
            <person name="Parida L."/>
            <person name="Kuhn D.N."/>
        </authorList>
    </citation>
    <scope>NUCLEOTIDE SEQUENCE [LARGE SCALE GENOMIC DNA]</scope>
    <source>
        <strain evidence="2">cv. Matina 1-6</strain>
    </source>
</reference>
<dbReference type="AlphaFoldDB" id="A0A061G271"/>
<sequence>MKRYRRRKKYQRLKRVISAAHEDKESEATSMLEEYRRRGWKSKVMVPKNIASPVEPLRKWRDSYEEMMLCFAGHFTQLSNGNVYLFKRIPKANSHRLGNLDG</sequence>
<evidence type="ECO:0000313" key="2">
    <source>
        <dbReference type="Proteomes" id="UP000026915"/>
    </source>
</evidence>
<dbReference type="EMBL" id="CM001881">
    <property type="protein sequence ID" value="EOY21134.1"/>
    <property type="molecule type" value="Genomic_DNA"/>
</dbReference>